<dbReference type="InterPro" id="IPR049326">
    <property type="entry name" value="Rhodopsin_dom_fungi"/>
</dbReference>
<dbReference type="PANTHER" id="PTHR33048:SF47">
    <property type="entry name" value="INTEGRAL MEMBRANE PROTEIN-RELATED"/>
    <property type="match status" value="1"/>
</dbReference>
<feature type="transmembrane region" description="Helical" evidence="6">
    <location>
        <begin position="89"/>
        <end position="111"/>
    </location>
</feature>
<feature type="transmembrane region" description="Helical" evidence="6">
    <location>
        <begin position="45"/>
        <end position="62"/>
    </location>
</feature>
<proteinExistence type="inferred from homology"/>
<feature type="transmembrane region" description="Helical" evidence="6">
    <location>
        <begin position="190"/>
        <end position="212"/>
    </location>
</feature>
<keyword evidence="9" id="KW-1185">Reference proteome</keyword>
<organism evidence="8 9">
    <name type="scientific">Apiospora saccharicola</name>
    <dbReference type="NCBI Taxonomy" id="335842"/>
    <lineage>
        <taxon>Eukaryota</taxon>
        <taxon>Fungi</taxon>
        <taxon>Dikarya</taxon>
        <taxon>Ascomycota</taxon>
        <taxon>Pezizomycotina</taxon>
        <taxon>Sordariomycetes</taxon>
        <taxon>Xylariomycetidae</taxon>
        <taxon>Amphisphaeriales</taxon>
        <taxon>Apiosporaceae</taxon>
        <taxon>Apiospora</taxon>
    </lineage>
</organism>
<dbReference type="EMBL" id="JAQQWM010000002">
    <property type="protein sequence ID" value="KAK8078602.1"/>
    <property type="molecule type" value="Genomic_DNA"/>
</dbReference>
<accession>A0ABR1W532</accession>
<evidence type="ECO:0000256" key="5">
    <source>
        <dbReference type="ARBA" id="ARBA00038359"/>
    </source>
</evidence>
<sequence length="256" mass="29486">MEDVKYALPSEEKITIWAVAAISAAFLVARVWIRVKSESKLRLDDYLVLAAWLMLLLSAVLWEVKADLLYWMYDVQYGRRPPSPDFVPAYATFMPCVFVWSELHPTCLWAVKFSFLVFFRRLGLKVDQHKGWWWAVFAITAYQCPKTEHVRYQDIGIYVNLVIDIITDLLILSIPFRMLWNVQIPLHKKVALLGVFSLTIVIMVVSVIRVSFIRGFGLGLGEQTATTEWLFLWSYVEMAVGKSSLFHGSSFKHVVG</sequence>
<evidence type="ECO:0000256" key="3">
    <source>
        <dbReference type="ARBA" id="ARBA00022989"/>
    </source>
</evidence>
<gene>
    <name evidence="8" type="ORF">PG996_004772</name>
</gene>
<evidence type="ECO:0000256" key="4">
    <source>
        <dbReference type="ARBA" id="ARBA00023136"/>
    </source>
</evidence>
<reference evidence="8 9" key="1">
    <citation type="submission" date="2023-01" db="EMBL/GenBank/DDBJ databases">
        <title>Analysis of 21 Apiospora genomes using comparative genomics revels a genus with tremendous synthesis potential of carbohydrate active enzymes and secondary metabolites.</title>
        <authorList>
            <person name="Sorensen T."/>
        </authorList>
    </citation>
    <scope>NUCLEOTIDE SEQUENCE [LARGE SCALE GENOMIC DNA]</scope>
    <source>
        <strain evidence="8 9">CBS 83171</strain>
    </source>
</reference>
<comment type="similarity">
    <text evidence="5">Belongs to the SAT4 family.</text>
</comment>
<dbReference type="Pfam" id="PF20684">
    <property type="entry name" value="Fung_rhodopsin"/>
    <property type="match status" value="2"/>
</dbReference>
<dbReference type="Proteomes" id="UP001446871">
    <property type="component" value="Unassembled WGS sequence"/>
</dbReference>
<comment type="caution">
    <text evidence="8">The sequence shown here is derived from an EMBL/GenBank/DDBJ whole genome shotgun (WGS) entry which is preliminary data.</text>
</comment>
<evidence type="ECO:0000259" key="7">
    <source>
        <dbReference type="Pfam" id="PF20684"/>
    </source>
</evidence>
<evidence type="ECO:0000256" key="2">
    <source>
        <dbReference type="ARBA" id="ARBA00022692"/>
    </source>
</evidence>
<name>A0ABR1W532_9PEZI</name>
<comment type="subcellular location">
    <subcellularLocation>
        <location evidence="1">Membrane</location>
        <topology evidence="1">Multi-pass membrane protein</topology>
    </subcellularLocation>
</comment>
<evidence type="ECO:0000256" key="6">
    <source>
        <dbReference type="SAM" id="Phobius"/>
    </source>
</evidence>
<keyword evidence="2 6" id="KW-0812">Transmembrane</keyword>
<evidence type="ECO:0000313" key="8">
    <source>
        <dbReference type="EMBL" id="KAK8078602.1"/>
    </source>
</evidence>
<evidence type="ECO:0000256" key="1">
    <source>
        <dbReference type="ARBA" id="ARBA00004141"/>
    </source>
</evidence>
<dbReference type="PANTHER" id="PTHR33048">
    <property type="entry name" value="PTH11-LIKE INTEGRAL MEMBRANE PROTEIN (AFU_ORTHOLOGUE AFUA_5G11245)"/>
    <property type="match status" value="1"/>
</dbReference>
<evidence type="ECO:0000313" key="9">
    <source>
        <dbReference type="Proteomes" id="UP001446871"/>
    </source>
</evidence>
<dbReference type="InterPro" id="IPR052337">
    <property type="entry name" value="SAT4-like"/>
</dbReference>
<feature type="transmembrane region" description="Helical" evidence="6">
    <location>
        <begin position="14"/>
        <end position="33"/>
    </location>
</feature>
<protein>
    <recommendedName>
        <fullName evidence="7">Rhodopsin domain-containing protein</fullName>
    </recommendedName>
</protein>
<feature type="transmembrane region" description="Helical" evidence="6">
    <location>
        <begin position="155"/>
        <end position="178"/>
    </location>
</feature>
<feature type="domain" description="Rhodopsin" evidence="7">
    <location>
        <begin position="29"/>
        <end position="143"/>
    </location>
</feature>
<keyword evidence="4 6" id="KW-0472">Membrane</keyword>
<keyword evidence="3 6" id="KW-1133">Transmembrane helix</keyword>
<feature type="domain" description="Rhodopsin" evidence="7">
    <location>
        <begin position="156"/>
        <end position="241"/>
    </location>
</feature>